<dbReference type="Gene3D" id="3.30.700.10">
    <property type="entry name" value="Glycoprotein, Type 4 Pilin"/>
    <property type="match status" value="1"/>
</dbReference>
<gene>
    <name evidence="6" type="ORF">AAGW23_15830</name>
</gene>
<evidence type="ECO:0000256" key="2">
    <source>
        <dbReference type="ARBA" id="ARBA00022481"/>
    </source>
</evidence>
<dbReference type="InterPro" id="IPR001082">
    <property type="entry name" value="Pilin"/>
</dbReference>
<evidence type="ECO:0000313" key="6">
    <source>
        <dbReference type="EMBL" id="MEL7560314.1"/>
    </source>
</evidence>
<comment type="caution">
    <text evidence="6">The sequence shown here is derived from an EMBL/GenBank/DDBJ whole genome shotgun (WGS) entry which is preliminary data.</text>
</comment>
<keyword evidence="5" id="KW-1133">Transmembrane helix</keyword>
<feature type="transmembrane region" description="Helical" evidence="5">
    <location>
        <begin position="12"/>
        <end position="32"/>
    </location>
</feature>
<dbReference type="SUPFAM" id="SSF54523">
    <property type="entry name" value="Pili subunits"/>
    <property type="match status" value="1"/>
</dbReference>
<dbReference type="Pfam" id="PF07963">
    <property type="entry name" value="N_methyl"/>
    <property type="match status" value="1"/>
</dbReference>
<dbReference type="NCBIfam" id="TIGR02532">
    <property type="entry name" value="IV_pilin_GFxxxE"/>
    <property type="match status" value="1"/>
</dbReference>
<dbReference type="InterPro" id="IPR045584">
    <property type="entry name" value="Pilin-like"/>
</dbReference>
<comment type="similarity">
    <text evidence="1 4">Belongs to the N-Me-Phe pilin family.</text>
</comment>
<dbReference type="InterPro" id="IPR012902">
    <property type="entry name" value="N_methyl_site"/>
</dbReference>
<dbReference type="EMBL" id="JBCFXD010000010">
    <property type="protein sequence ID" value="MEL7560314.1"/>
    <property type="molecule type" value="Genomic_DNA"/>
</dbReference>
<keyword evidence="2" id="KW-0488">Methylation</keyword>
<accession>A0ABU9MD18</accession>
<reference evidence="6 7" key="1">
    <citation type="submission" date="2024-04" db="EMBL/GenBank/DDBJ databases">
        <title>Draft Genome Sequence of Isolates Cultured from Underwater Hawaii Seamounts in the North Pacific Ocean.</title>
        <authorList>
            <person name="Sharma I."/>
            <person name="Darden B."/>
            <person name="Creggett J."/>
            <person name="Taylor S."/>
            <person name="Grant M.P."/>
            <person name="Scott J."/>
            <person name="Attles S."/>
            <person name="Walker S."/>
            <person name="Johnson G."/>
            <person name="St. Cloud C."/>
        </authorList>
    </citation>
    <scope>NUCLEOTIDE SEQUENCE [LARGE SCALE GENOMIC DNA]</scope>
    <source>
        <strain evidence="6 7">03GJ23</strain>
    </source>
</reference>
<dbReference type="PANTHER" id="PTHR30093">
    <property type="entry name" value="GENERAL SECRETION PATHWAY PROTEIN G"/>
    <property type="match status" value="1"/>
</dbReference>
<dbReference type="Pfam" id="PF00114">
    <property type="entry name" value="Pilin"/>
    <property type="match status" value="1"/>
</dbReference>
<evidence type="ECO:0000256" key="1">
    <source>
        <dbReference type="ARBA" id="ARBA00005233"/>
    </source>
</evidence>
<dbReference type="PROSITE" id="PS00409">
    <property type="entry name" value="PROKAR_NTER_METHYL"/>
    <property type="match status" value="1"/>
</dbReference>
<dbReference type="RefSeq" id="WP_342407322.1">
    <property type="nucleotide sequence ID" value="NZ_JBCFXD010000010.1"/>
</dbReference>
<name>A0ABU9MD18_STUCH</name>
<protein>
    <recommendedName>
        <fullName evidence="3">Pilin</fullName>
    </recommendedName>
</protein>
<evidence type="ECO:0000256" key="3">
    <source>
        <dbReference type="ARBA" id="ARBA00029638"/>
    </source>
</evidence>
<dbReference type="PANTHER" id="PTHR30093:SF34">
    <property type="entry name" value="PREPILIN PEPTIDASE-DEPENDENT PROTEIN D"/>
    <property type="match status" value="1"/>
</dbReference>
<keyword evidence="5" id="KW-0472">Membrane</keyword>
<sequence length="146" mass="14696">MKAQMQKGFTLIELMIVVAIIGILAAVALPAYQDYTARAHVSEALSLASGLKIQVADAVADTGALTGVDSGTNGIPAATDVTGNYVTQVAVDEGVITATLGGNASALVTTAGANTLVLTPTVNNGSISWVCTNSTVGDQFLPATCR</sequence>
<keyword evidence="7" id="KW-1185">Reference proteome</keyword>
<keyword evidence="5" id="KW-0812">Transmembrane</keyword>
<evidence type="ECO:0000256" key="4">
    <source>
        <dbReference type="RuleBase" id="RU000389"/>
    </source>
</evidence>
<keyword evidence="4" id="KW-0281">Fimbrium</keyword>
<evidence type="ECO:0000313" key="7">
    <source>
        <dbReference type="Proteomes" id="UP001467669"/>
    </source>
</evidence>
<proteinExistence type="inferred from homology"/>
<organism evidence="6 7">
    <name type="scientific">Stutzerimonas chloritidismutans</name>
    <name type="common">Pseudomonas chloritidismutans</name>
    <dbReference type="NCBI Taxonomy" id="203192"/>
    <lineage>
        <taxon>Bacteria</taxon>
        <taxon>Pseudomonadati</taxon>
        <taxon>Pseudomonadota</taxon>
        <taxon>Gammaproteobacteria</taxon>
        <taxon>Pseudomonadales</taxon>
        <taxon>Pseudomonadaceae</taxon>
        <taxon>Stutzerimonas</taxon>
    </lineage>
</organism>
<evidence type="ECO:0000256" key="5">
    <source>
        <dbReference type="SAM" id="Phobius"/>
    </source>
</evidence>
<dbReference type="Proteomes" id="UP001467669">
    <property type="component" value="Unassembled WGS sequence"/>
</dbReference>